<keyword evidence="3" id="KW-1185">Reference proteome</keyword>
<evidence type="ECO:0008006" key="4">
    <source>
        <dbReference type="Google" id="ProtNLM"/>
    </source>
</evidence>
<keyword evidence="1" id="KW-0472">Membrane</keyword>
<evidence type="ECO:0000313" key="3">
    <source>
        <dbReference type="Proteomes" id="UP001501243"/>
    </source>
</evidence>
<name>A0ABP8PYW3_9BACT</name>
<evidence type="ECO:0000313" key="2">
    <source>
        <dbReference type="EMBL" id="GAA4494237.1"/>
    </source>
</evidence>
<proteinExistence type="predicted"/>
<feature type="transmembrane region" description="Helical" evidence="1">
    <location>
        <begin position="407"/>
        <end position="426"/>
    </location>
</feature>
<keyword evidence="1" id="KW-0812">Transmembrane</keyword>
<reference evidence="3" key="1">
    <citation type="journal article" date="2019" name="Int. J. Syst. Evol. Microbiol.">
        <title>The Global Catalogue of Microorganisms (GCM) 10K type strain sequencing project: providing services to taxonomists for standard genome sequencing and annotation.</title>
        <authorList>
            <consortium name="The Broad Institute Genomics Platform"/>
            <consortium name="The Broad Institute Genome Sequencing Center for Infectious Disease"/>
            <person name="Wu L."/>
            <person name="Ma J."/>
        </authorList>
    </citation>
    <scope>NUCLEOTIDE SEQUENCE [LARGE SCALE GENOMIC DNA]</scope>
    <source>
        <strain evidence="3">JCM 17841</strain>
    </source>
</reference>
<evidence type="ECO:0000256" key="1">
    <source>
        <dbReference type="SAM" id="Phobius"/>
    </source>
</evidence>
<organism evidence="2 3">
    <name type="scientific">Hymenobacter ginsengisoli</name>
    <dbReference type="NCBI Taxonomy" id="1051626"/>
    <lineage>
        <taxon>Bacteria</taxon>
        <taxon>Pseudomonadati</taxon>
        <taxon>Bacteroidota</taxon>
        <taxon>Cytophagia</taxon>
        <taxon>Cytophagales</taxon>
        <taxon>Hymenobacteraceae</taxon>
        <taxon>Hymenobacter</taxon>
    </lineage>
</organism>
<dbReference type="Proteomes" id="UP001501243">
    <property type="component" value="Unassembled WGS sequence"/>
</dbReference>
<keyword evidence="1" id="KW-1133">Transmembrane helix</keyword>
<sequence>MSELAPSPATVVWVTCPQCAAPLPCQDPAHSRYFGCARCRTFFRANPLAPASGAQRLDGFKTALEPGPSLPLGQVALLGGYRCRLTGYQVRGEQNDRLAEWREYQLRPAEPLTGDDPADFPLQLAEYQGHWLLVRRAWQAPDVVGPRSAQDGSWEDETGRSYQLWHRYQPLIRDALGEFDWNILDDEDLRLTEYISPPYLLASEQLRSDRPSWYLAQYLEPEQVAQAFGLARPSLPVRRGVGAAQPNPTQHWPQLARLAGLVAGLLTVLQILFFLLKPTVNGAEEFVVTSPDRAGYQQMVVSKSFEMREPGALAVTLETPDLNNHWAEITASLVNEQTGRGYEFTRSLEYYEGVEDGEHWTEGSRSVDAIISAVPAGHYHFNFYPTLEKDTGAVALILRLEENTALWSNYLLIMSVLALLPLWVWLRRRSFEQDRWSNSDFNPYATEN</sequence>
<dbReference type="EMBL" id="BAABGQ010000003">
    <property type="protein sequence ID" value="GAA4494237.1"/>
    <property type="molecule type" value="Genomic_DNA"/>
</dbReference>
<dbReference type="RefSeq" id="WP_208130374.1">
    <property type="nucleotide sequence ID" value="NZ_BAABGQ010000003.1"/>
</dbReference>
<accession>A0ABP8PYW3</accession>
<protein>
    <recommendedName>
        <fullName evidence="4">DUF4178 domain-containing protein</fullName>
    </recommendedName>
</protein>
<gene>
    <name evidence="2" type="ORF">GCM10023172_04020</name>
</gene>
<comment type="caution">
    <text evidence="2">The sequence shown here is derived from an EMBL/GenBank/DDBJ whole genome shotgun (WGS) entry which is preliminary data.</text>
</comment>